<feature type="domain" description="BHLH" evidence="7">
    <location>
        <begin position="351"/>
        <end position="401"/>
    </location>
</feature>
<feature type="compositionally biased region" description="Polar residues" evidence="6">
    <location>
        <begin position="25"/>
        <end position="36"/>
    </location>
</feature>
<dbReference type="SUPFAM" id="SSF47459">
    <property type="entry name" value="HLH, helix-loop-helix DNA-binding domain"/>
    <property type="match status" value="1"/>
</dbReference>
<feature type="region of interest" description="Disordered" evidence="6">
    <location>
        <begin position="79"/>
        <end position="106"/>
    </location>
</feature>
<proteinExistence type="predicted"/>
<dbReference type="AlphaFoldDB" id="A0A7J9A6I3"/>
<dbReference type="PANTHER" id="PTHR16223">
    <property type="entry name" value="TRANSCRIPTION FACTOR BHLH83-RELATED"/>
    <property type="match status" value="1"/>
</dbReference>
<dbReference type="PANTHER" id="PTHR16223:SF279">
    <property type="entry name" value="TRANSCRIPTION FACTOR BHLH122"/>
    <property type="match status" value="1"/>
</dbReference>
<keyword evidence="4" id="KW-0804">Transcription</keyword>
<dbReference type="Proteomes" id="UP000593574">
    <property type="component" value="Unassembled WGS sequence"/>
</dbReference>
<evidence type="ECO:0000256" key="5">
    <source>
        <dbReference type="ARBA" id="ARBA00023242"/>
    </source>
</evidence>
<feature type="region of interest" description="Disordered" evidence="6">
    <location>
        <begin position="1"/>
        <end position="36"/>
    </location>
</feature>
<dbReference type="GO" id="GO:0046983">
    <property type="term" value="F:protein dimerization activity"/>
    <property type="evidence" value="ECO:0007669"/>
    <property type="project" value="InterPro"/>
</dbReference>
<dbReference type="FunFam" id="4.10.280.10:FF:000021">
    <property type="entry name" value="Transcription factor bHLH130 family"/>
    <property type="match status" value="1"/>
</dbReference>
<feature type="region of interest" description="Disordered" evidence="6">
    <location>
        <begin position="243"/>
        <end position="269"/>
    </location>
</feature>
<protein>
    <recommendedName>
        <fullName evidence="7">BHLH domain-containing protein</fullName>
    </recommendedName>
</protein>
<evidence type="ECO:0000256" key="1">
    <source>
        <dbReference type="ARBA" id="ARBA00004123"/>
    </source>
</evidence>
<keyword evidence="2" id="KW-0805">Transcription regulation</keyword>
<dbReference type="EMBL" id="JABEZV010000009">
    <property type="protein sequence ID" value="MBA0719651.1"/>
    <property type="molecule type" value="Genomic_DNA"/>
</dbReference>
<dbReference type="InterPro" id="IPR036638">
    <property type="entry name" value="HLH_DNA-bd_sf"/>
</dbReference>
<reference evidence="8 9" key="1">
    <citation type="journal article" date="2019" name="Genome Biol. Evol.">
        <title>Insights into the evolution of the New World diploid cottons (Gossypium, subgenus Houzingenia) based on genome sequencing.</title>
        <authorList>
            <person name="Grover C.E."/>
            <person name="Arick M.A. 2nd"/>
            <person name="Thrash A."/>
            <person name="Conover J.L."/>
            <person name="Sanders W.S."/>
            <person name="Peterson D.G."/>
            <person name="Frelichowski J.E."/>
            <person name="Scheffler J.A."/>
            <person name="Scheffler B.E."/>
            <person name="Wendel J.F."/>
        </authorList>
    </citation>
    <scope>NUCLEOTIDE SEQUENCE [LARGE SCALE GENOMIC DNA]</scope>
    <source>
        <strain evidence="8">4</strain>
        <tissue evidence="8">Leaf</tissue>
    </source>
</reference>
<comment type="caution">
    <text evidence="8">The sequence shown here is derived from an EMBL/GenBank/DDBJ whole genome shotgun (WGS) entry which is preliminary data.</text>
</comment>
<evidence type="ECO:0000313" key="8">
    <source>
        <dbReference type="EMBL" id="MBA0719651.1"/>
    </source>
</evidence>
<sequence length="430" mass="47618">MESDLQQHHHHHHHHLLDYHQSQHNQKQMNSGLTRYQSAPSSYFSNILDRDFCQEILNRPSSPETERIIAKFLSSSGDAAGGGDANTETIPPQNLCTATQSSPVRETPVKIEQSAQIMTPINNQTGLMQQPNYSSASQNFYQSQPPQYLLNQQTSASAMDYTTPNPTGMKMGGGNNSNLIRHSSSPAGLFSKINIENSYGVMRGMGDYGSVNSSNREATFRSASRPPTPPGLMTPIAEMGNKSMGPFSSENAGFGENRPNNYSSGLPVTSWDDSMMISDNMSGIKRLREDDRSLSGLDGAETKNADGGNHRPPPLLAHHLSLPKSSDMSAIEKFMQYQDSVPCKIRAKRGCATHPRSIAERVRRTKISERMRKLQDLVPNMDKQTNTADMLDLAVDYIKDLQKQVKSLSDSRAKCSCAAQQQQQQQQQQQ</sequence>
<name>A0A7J9A6I3_9ROSI</name>
<dbReference type="GO" id="GO:0000981">
    <property type="term" value="F:DNA-binding transcription factor activity, RNA polymerase II-specific"/>
    <property type="evidence" value="ECO:0007669"/>
    <property type="project" value="TreeGrafter"/>
</dbReference>
<dbReference type="GO" id="GO:0000978">
    <property type="term" value="F:RNA polymerase II cis-regulatory region sequence-specific DNA binding"/>
    <property type="evidence" value="ECO:0007669"/>
    <property type="project" value="TreeGrafter"/>
</dbReference>
<dbReference type="GO" id="GO:0005634">
    <property type="term" value="C:nucleus"/>
    <property type="evidence" value="ECO:0007669"/>
    <property type="project" value="UniProtKB-SubCell"/>
</dbReference>
<dbReference type="InterPro" id="IPR011598">
    <property type="entry name" value="bHLH_dom"/>
</dbReference>
<comment type="subcellular location">
    <subcellularLocation>
        <location evidence="1">Nucleus</location>
    </subcellularLocation>
</comment>
<dbReference type="PROSITE" id="PS50888">
    <property type="entry name" value="BHLH"/>
    <property type="match status" value="1"/>
</dbReference>
<keyword evidence="5" id="KW-0539">Nucleus</keyword>
<organism evidence="8 9">
    <name type="scientific">Gossypium laxum</name>
    <dbReference type="NCBI Taxonomy" id="34288"/>
    <lineage>
        <taxon>Eukaryota</taxon>
        <taxon>Viridiplantae</taxon>
        <taxon>Streptophyta</taxon>
        <taxon>Embryophyta</taxon>
        <taxon>Tracheophyta</taxon>
        <taxon>Spermatophyta</taxon>
        <taxon>Magnoliopsida</taxon>
        <taxon>eudicotyledons</taxon>
        <taxon>Gunneridae</taxon>
        <taxon>Pentapetalae</taxon>
        <taxon>rosids</taxon>
        <taxon>malvids</taxon>
        <taxon>Malvales</taxon>
        <taxon>Malvaceae</taxon>
        <taxon>Malvoideae</taxon>
        <taxon>Gossypium</taxon>
    </lineage>
</organism>
<dbReference type="Pfam" id="PF00010">
    <property type="entry name" value="HLH"/>
    <property type="match status" value="1"/>
</dbReference>
<evidence type="ECO:0000313" key="9">
    <source>
        <dbReference type="Proteomes" id="UP000593574"/>
    </source>
</evidence>
<evidence type="ECO:0000256" key="4">
    <source>
        <dbReference type="ARBA" id="ARBA00023163"/>
    </source>
</evidence>
<dbReference type="Gene3D" id="4.10.280.10">
    <property type="entry name" value="Helix-loop-helix DNA-binding domain"/>
    <property type="match status" value="1"/>
</dbReference>
<evidence type="ECO:0000256" key="2">
    <source>
        <dbReference type="ARBA" id="ARBA00023015"/>
    </source>
</evidence>
<gene>
    <name evidence="8" type="ORF">Golax_007308</name>
</gene>
<feature type="compositionally biased region" description="Polar residues" evidence="6">
    <location>
        <begin position="258"/>
        <end position="267"/>
    </location>
</feature>
<evidence type="ECO:0000256" key="3">
    <source>
        <dbReference type="ARBA" id="ARBA00023125"/>
    </source>
</evidence>
<evidence type="ECO:0000256" key="6">
    <source>
        <dbReference type="SAM" id="MobiDB-lite"/>
    </source>
</evidence>
<feature type="compositionally biased region" description="Polar residues" evidence="6">
    <location>
        <begin position="86"/>
        <end position="104"/>
    </location>
</feature>
<dbReference type="InterPro" id="IPR045843">
    <property type="entry name" value="IND-like"/>
</dbReference>
<keyword evidence="9" id="KW-1185">Reference proteome</keyword>
<keyword evidence="3" id="KW-0238">DNA-binding</keyword>
<evidence type="ECO:0000259" key="7">
    <source>
        <dbReference type="PROSITE" id="PS50888"/>
    </source>
</evidence>
<accession>A0A7J9A6I3</accession>
<dbReference type="SMART" id="SM00353">
    <property type="entry name" value="HLH"/>
    <property type="match status" value="1"/>
</dbReference>
<feature type="region of interest" description="Disordered" evidence="6">
    <location>
        <begin position="287"/>
        <end position="314"/>
    </location>
</feature>